<keyword evidence="4 7" id="KW-0255">Endonuclease</keyword>
<keyword evidence="2 7" id="KW-0819">tRNA processing</keyword>
<dbReference type="NCBIfam" id="TIGR00188">
    <property type="entry name" value="rnpA"/>
    <property type="match status" value="1"/>
</dbReference>
<dbReference type="PANTHER" id="PTHR33992:SF1">
    <property type="entry name" value="RIBONUCLEASE P PROTEIN COMPONENT"/>
    <property type="match status" value="1"/>
</dbReference>
<dbReference type="Proteomes" id="UP000178603">
    <property type="component" value="Unassembled WGS sequence"/>
</dbReference>
<evidence type="ECO:0000313" key="9">
    <source>
        <dbReference type="EMBL" id="OGM55117.1"/>
    </source>
</evidence>
<dbReference type="InterPro" id="IPR014721">
    <property type="entry name" value="Ribsml_uS5_D2-typ_fold_subgr"/>
</dbReference>
<evidence type="ECO:0000256" key="5">
    <source>
        <dbReference type="ARBA" id="ARBA00022801"/>
    </source>
</evidence>
<keyword evidence="6 7" id="KW-0694">RNA-binding</keyword>
<dbReference type="PANTHER" id="PTHR33992">
    <property type="entry name" value="RIBONUCLEASE P PROTEIN COMPONENT"/>
    <property type="match status" value="1"/>
</dbReference>
<evidence type="ECO:0000256" key="7">
    <source>
        <dbReference type="HAMAP-Rule" id="MF_00227"/>
    </source>
</evidence>
<protein>
    <recommendedName>
        <fullName evidence="7 8">Ribonuclease P protein component</fullName>
        <shortName evidence="7">RNase P protein</shortName>
        <shortName evidence="7">RNaseP protein</shortName>
        <ecNumber evidence="7 8">3.1.26.5</ecNumber>
    </recommendedName>
    <alternativeName>
        <fullName evidence="7">Protein C5</fullName>
    </alternativeName>
</protein>
<evidence type="ECO:0000256" key="2">
    <source>
        <dbReference type="ARBA" id="ARBA00022694"/>
    </source>
</evidence>
<dbReference type="GO" id="GO:0004526">
    <property type="term" value="F:ribonuclease P activity"/>
    <property type="evidence" value="ECO:0007669"/>
    <property type="project" value="UniProtKB-UniRule"/>
</dbReference>
<reference evidence="9 10" key="1">
    <citation type="journal article" date="2016" name="Nat. Commun.">
        <title>Thousands of microbial genomes shed light on interconnected biogeochemical processes in an aquifer system.</title>
        <authorList>
            <person name="Anantharaman K."/>
            <person name="Brown C.T."/>
            <person name="Hug L.A."/>
            <person name="Sharon I."/>
            <person name="Castelle C.J."/>
            <person name="Probst A.J."/>
            <person name="Thomas B.C."/>
            <person name="Singh A."/>
            <person name="Wilkins M.J."/>
            <person name="Karaoz U."/>
            <person name="Brodie E.L."/>
            <person name="Williams K.H."/>
            <person name="Hubbard S.S."/>
            <person name="Banfield J.F."/>
        </authorList>
    </citation>
    <scope>NUCLEOTIDE SEQUENCE [LARGE SCALE GENOMIC DNA]</scope>
</reference>
<accession>A0A1F8ATQ1</accession>
<comment type="caution">
    <text evidence="9">The sequence shown here is derived from an EMBL/GenBank/DDBJ whole genome shotgun (WGS) entry which is preliminary data.</text>
</comment>
<dbReference type="InterPro" id="IPR020539">
    <property type="entry name" value="RNase_P_CS"/>
</dbReference>
<dbReference type="InterPro" id="IPR000100">
    <property type="entry name" value="RNase_P"/>
</dbReference>
<dbReference type="Gene3D" id="3.30.230.10">
    <property type="match status" value="1"/>
</dbReference>
<dbReference type="HAMAP" id="MF_00227">
    <property type="entry name" value="RNase_P"/>
    <property type="match status" value="1"/>
</dbReference>
<keyword evidence="3 7" id="KW-0540">Nuclease</keyword>
<organism evidence="9 10">
    <name type="scientific">Candidatus Woesebacteria bacterium RIFCSPHIGHO2_12_FULL_41_24</name>
    <dbReference type="NCBI Taxonomy" id="1802510"/>
    <lineage>
        <taxon>Bacteria</taxon>
        <taxon>Candidatus Woeseibacteriota</taxon>
    </lineage>
</organism>
<dbReference type="GO" id="GO:0030677">
    <property type="term" value="C:ribonuclease P complex"/>
    <property type="evidence" value="ECO:0007669"/>
    <property type="project" value="TreeGrafter"/>
</dbReference>
<evidence type="ECO:0000256" key="3">
    <source>
        <dbReference type="ARBA" id="ARBA00022722"/>
    </source>
</evidence>
<dbReference type="GO" id="GO:0001682">
    <property type="term" value="P:tRNA 5'-leader removal"/>
    <property type="evidence" value="ECO:0007669"/>
    <property type="project" value="UniProtKB-UniRule"/>
</dbReference>
<evidence type="ECO:0000256" key="8">
    <source>
        <dbReference type="NCBIfam" id="TIGR00188"/>
    </source>
</evidence>
<proteinExistence type="inferred from homology"/>
<dbReference type="PROSITE" id="PS00648">
    <property type="entry name" value="RIBONUCLEASE_P"/>
    <property type="match status" value="1"/>
</dbReference>
<evidence type="ECO:0000256" key="6">
    <source>
        <dbReference type="ARBA" id="ARBA00022884"/>
    </source>
</evidence>
<dbReference type="SUPFAM" id="SSF54211">
    <property type="entry name" value="Ribosomal protein S5 domain 2-like"/>
    <property type="match status" value="1"/>
</dbReference>
<dbReference type="InterPro" id="IPR020568">
    <property type="entry name" value="Ribosomal_Su5_D2-typ_SF"/>
</dbReference>
<dbReference type="GO" id="GO:0000049">
    <property type="term" value="F:tRNA binding"/>
    <property type="evidence" value="ECO:0007669"/>
    <property type="project" value="UniProtKB-UniRule"/>
</dbReference>
<dbReference type="EMBL" id="MGGW01000005">
    <property type="protein sequence ID" value="OGM55117.1"/>
    <property type="molecule type" value="Genomic_DNA"/>
</dbReference>
<comment type="similarity">
    <text evidence="7">Belongs to the RnpA family.</text>
</comment>
<sequence length="115" mass="13367">MLPRENRLVGRFNFENVKRKGKLFNSGPLGLSVYTRSEKLPTRIGIIVSLKISKKAVERNRIKRMVRESLRKQIRKIKKGFDIVFLTKTSIIDKDRATVDSCIKNLLERAQLLIK</sequence>
<evidence type="ECO:0000256" key="1">
    <source>
        <dbReference type="ARBA" id="ARBA00002663"/>
    </source>
</evidence>
<comment type="subunit">
    <text evidence="7">Consists of a catalytic RNA component (M1 or rnpB) and a protein subunit.</text>
</comment>
<gene>
    <name evidence="7" type="primary">rnpA</name>
    <name evidence="9" type="ORF">A3E44_04320</name>
</gene>
<keyword evidence="5 7" id="KW-0378">Hydrolase</keyword>
<dbReference type="AlphaFoldDB" id="A0A1F8ATQ1"/>
<comment type="function">
    <text evidence="1 7">RNaseP catalyzes the removal of the 5'-leader sequence from pre-tRNA to produce the mature 5'-terminus. It can also cleave other RNA substrates such as 4.5S RNA. The protein component plays an auxiliary but essential role in vivo by binding to the 5'-leader sequence and broadening the substrate specificity of the ribozyme.</text>
</comment>
<evidence type="ECO:0000256" key="4">
    <source>
        <dbReference type="ARBA" id="ARBA00022759"/>
    </source>
</evidence>
<evidence type="ECO:0000313" key="10">
    <source>
        <dbReference type="Proteomes" id="UP000178603"/>
    </source>
</evidence>
<dbReference type="EC" id="3.1.26.5" evidence="7 8"/>
<name>A0A1F8ATQ1_9BACT</name>
<dbReference type="GO" id="GO:0042781">
    <property type="term" value="F:3'-tRNA processing endoribonuclease activity"/>
    <property type="evidence" value="ECO:0007669"/>
    <property type="project" value="TreeGrafter"/>
</dbReference>
<dbReference type="Pfam" id="PF00825">
    <property type="entry name" value="Ribonuclease_P"/>
    <property type="match status" value="1"/>
</dbReference>
<comment type="catalytic activity">
    <reaction evidence="7">
        <text>Endonucleolytic cleavage of RNA, removing 5'-extranucleotides from tRNA precursor.</text>
        <dbReference type="EC" id="3.1.26.5"/>
    </reaction>
</comment>